<dbReference type="EMBL" id="VNHW01000020">
    <property type="protein sequence ID" value="TYP82027.1"/>
    <property type="molecule type" value="Genomic_DNA"/>
</dbReference>
<organism evidence="2 3">
    <name type="scientific">Blastococcus xanthinilyticus</name>
    <dbReference type="NCBI Taxonomy" id="1564164"/>
    <lineage>
        <taxon>Bacteria</taxon>
        <taxon>Bacillati</taxon>
        <taxon>Actinomycetota</taxon>
        <taxon>Actinomycetes</taxon>
        <taxon>Geodermatophilales</taxon>
        <taxon>Geodermatophilaceae</taxon>
        <taxon>Blastococcus</taxon>
    </lineage>
</organism>
<gene>
    <name evidence="2" type="ORF">BD833_12011</name>
</gene>
<dbReference type="RefSeq" id="WP_166535069.1">
    <property type="nucleotide sequence ID" value="NZ_VNHW01000020.1"/>
</dbReference>
<evidence type="ECO:0000259" key="1">
    <source>
        <dbReference type="Pfam" id="PF12728"/>
    </source>
</evidence>
<dbReference type="InterPro" id="IPR041657">
    <property type="entry name" value="HTH_17"/>
</dbReference>
<accession>A0A5S5CLG4</accession>
<dbReference type="AlphaFoldDB" id="A0A5S5CLG4"/>
<keyword evidence="3" id="KW-1185">Reference proteome</keyword>
<feature type="domain" description="Helix-turn-helix" evidence="1">
    <location>
        <begin position="12"/>
        <end position="63"/>
    </location>
</feature>
<dbReference type="InterPro" id="IPR009061">
    <property type="entry name" value="DNA-bd_dom_put_sf"/>
</dbReference>
<proteinExistence type="predicted"/>
<dbReference type="Proteomes" id="UP000322499">
    <property type="component" value="Unassembled WGS sequence"/>
</dbReference>
<reference evidence="2 3" key="1">
    <citation type="submission" date="2019-07" db="EMBL/GenBank/DDBJ databases">
        <title>Genomic Encyclopedia of Archaeal and Bacterial Type Strains, Phase II (KMG-II): from individual species to whole genera.</title>
        <authorList>
            <person name="Goeker M."/>
        </authorList>
    </citation>
    <scope>NUCLEOTIDE SEQUENCE [LARGE SCALE GENOMIC DNA]</scope>
    <source>
        <strain evidence="2 3">DSM 46842</strain>
    </source>
</reference>
<sequence length="70" mass="7317">MSNLAANEEDILTTAQVAELTGWSVTSINRWAAAGVLPATKLPGRTGPYLFTRGAVAERLRGRATTASAS</sequence>
<dbReference type="InterPro" id="IPR036388">
    <property type="entry name" value="WH-like_DNA-bd_sf"/>
</dbReference>
<protein>
    <submittedName>
        <fullName evidence="2">Excisionase family DNA binding protein</fullName>
    </submittedName>
</protein>
<name>A0A5S5CLG4_9ACTN</name>
<comment type="caution">
    <text evidence="2">The sequence shown here is derived from an EMBL/GenBank/DDBJ whole genome shotgun (WGS) entry which is preliminary data.</text>
</comment>
<dbReference type="Gene3D" id="1.10.10.10">
    <property type="entry name" value="Winged helix-like DNA-binding domain superfamily/Winged helix DNA-binding domain"/>
    <property type="match status" value="1"/>
</dbReference>
<dbReference type="Pfam" id="PF12728">
    <property type="entry name" value="HTH_17"/>
    <property type="match status" value="1"/>
</dbReference>
<evidence type="ECO:0000313" key="3">
    <source>
        <dbReference type="Proteomes" id="UP000322499"/>
    </source>
</evidence>
<dbReference type="SUPFAM" id="SSF46955">
    <property type="entry name" value="Putative DNA-binding domain"/>
    <property type="match status" value="1"/>
</dbReference>
<evidence type="ECO:0000313" key="2">
    <source>
        <dbReference type="EMBL" id="TYP82027.1"/>
    </source>
</evidence>